<dbReference type="Proteomes" id="UP001234178">
    <property type="component" value="Unassembled WGS sequence"/>
</dbReference>
<evidence type="ECO:0000313" key="2">
    <source>
        <dbReference type="Proteomes" id="UP001234178"/>
    </source>
</evidence>
<proteinExistence type="predicted"/>
<dbReference type="EMBL" id="JAOYFB010000036">
    <property type="protein sequence ID" value="KAK4021812.1"/>
    <property type="molecule type" value="Genomic_DNA"/>
</dbReference>
<reference evidence="1 2" key="1">
    <citation type="journal article" date="2023" name="Nucleic Acids Res.">
        <title>The hologenome of Daphnia magna reveals possible DNA methylation and microbiome-mediated evolution of the host genome.</title>
        <authorList>
            <person name="Chaturvedi A."/>
            <person name="Li X."/>
            <person name="Dhandapani V."/>
            <person name="Marshall H."/>
            <person name="Kissane S."/>
            <person name="Cuenca-Cambronero M."/>
            <person name="Asole G."/>
            <person name="Calvet F."/>
            <person name="Ruiz-Romero M."/>
            <person name="Marangio P."/>
            <person name="Guigo R."/>
            <person name="Rago D."/>
            <person name="Mirbahai L."/>
            <person name="Eastwood N."/>
            <person name="Colbourne J.K."/>
            <person name="Zhou J."/>
            <person name="Mallon E."/>
            <person name="Orsini L."/>
        </authorList>
    </citation>
    <scope>NUCLEOTIDE SEQUENCE [LARGE SCALE GENOMIC DNA]</scope>
    <source>
        <strain evidence="1">LRV0_1</strain>
    </source>
</reference>
<comment type="caution">
    <text evidence="1">The sequence shown here is derived from an EMBL/GenBank/DDBJ whole genome shotgun (WGS) entry which is preliminary data.</text>
</comment>
<protein>
    <submittedName>
        <fullName evidence="1">Uncharacterized protein</fullName>
    </submittedName>
</protein>
<keyword evidence="2" id="KW-1185">Reference proteome</keyword>
<evidence type="ECO:0000313" key="1">
    <source>
        <dbReference type="EMBL" id="KAK4021812.1"/>
    </source>
</evidence>
<accession>A0ABR0A9J8</accession>
<gene>
    <name evidence="1" type="ORF">OUZ56_003721</name>
</gene>
<organism evidence="1 2">
    <name type="scientific">Daphnia magna</name>
    <dbReference type="NCBI Taxonomy" id="35525"/>
    <lineage>
        <taxon>Eukaryota</taxon>
        <taxon>Metazoa</taxon>
        <taxon>Ecdysozoa</taxon>
        <taxon>Arthropoda</taxon>
        <taxon>Crustacea</taxon>
        <taxon>Branchiopoda</taxon>
        <taxon>Diplostraca</taxon>
        <taxon>Cladocera</taxon>
        <taxon>Anomopoda</taxon>
        <taxon>Daphniidae</taxon>
        <taxon>Daphnia</taxon>
    </lineage>
</organism>
<name>A0ABR0A9J8_9CRUS</name>
<sequence length="131" mass="13666">MADRDIAELQESCYPHSARVSSPAVELLSLSNVSTPGLDGSIIDDSATGAKCDTKVLSACDSLIPKSICVKTNGGSFVDPKVKALSGTDIISTSSSVVGLLLIVAVSESNEALVAFRFIQVSNDGWLIFKC</sequence>